<proteinExistence type="predicted"/>
<accession>A0A087EDE1</accession>
<dbReference type="EMBL" id="JGZU01000012">
    <property type="protein sequence ID" value="KFJ05792.1"/>
    <property type="molecule type" value="Genomic_DNA"/>
</dbReference>
<dbReference type="Proteomes" id="UP000029080">
    <property type="component" value="Unassembled WGS sequence"/>
</dbReference>
<protein>
    <submittedName>
        <fullName evidence="1">Uncharacterized protein</fullName>
    </submittedName>
</protein>
<evidence type="ECO:0000313" key="1">
    <source>
        <dbReference type="EMBL" id="KFJ05792.1"/>
    </source>
</evidence>
<reference evidence="1 2" key="1">
    <citation type="submission" date="2014-03" db="EMBL/GenBank/DDBJ databases">
        <title>Genomics of Bifidobacteria.</title>
        <authorList>
            <person name="Ventura M."/>
            <person name="Milani C."/>
            <person name="Lugli G.A."/>
        </authorList>
    </citation>
    <scope>NUCLEOTIDE SEQUENCE [LARGE SCALE GENOMIC DNA]</scope>
    <source>
        <strain evidence="1 2">JCM 13495</strain>
    </source>
</reference>
<comment type="caution">
    <text evidence="1">The sequence shown here is derived from an EMBL/GenBank/DDBJ whole genome shotgun (WGS) entry which is preliminary data.</text>
</comment>
<keyword evidence="2" id="KW-1185">Reference proteome</keyword>
<sequence length="186" mass="22039">MQGIHIILMLDEMHMLRRFPDHANRLIMPTMADVHDFVSVTYKTQDFSMHLADQGARRIHDIHPASARLFLNGRRDAMSGKHHRNPRLNRIIRYLIQLVYEHRTLACELIDNMPIMNDLPAHIYGWNMAWCRFRTSRLQNGSHCEYRSIHTGTKPSWIRQYYALIHTNRHSHIPYYCALPAIEQNT</sequence>
<organism evidence="1 2">
    <name type="scientific">Bifidobacterium tsurumiense</name>
    <dbReference type="NCBI Taxonomy" id="356829"/>
    <lineage>
        <taxon>Bacteria</taxon>
        <taxon>Bacillati</taxon>
        <taxon>Actinomycetota</taxon>
        <taxon>Actinomycetes</taxon>
        <taxon>Bifidobacteriales</taxon>
        <taxon>Bifidobacteriaceae</taxon>
        <taxon>Bifidobacterium</taxon>
    </lineage>
</organism>
<gene>
    <name evidence="1" type="ORF">BITS_1796</name>
</gene>
<name>A0A087EDE1_9BIFI</name>
<dbReference type="STRING" id="356829.BITS_1796"/>
<dbReference type="AlphaFoldDB" id="A0A087EDE1"/>
<evidence type="ECO:0000313" key="2">
    <source>
        <dbReference type="Proteomes" id="UP000029080"/>
    </source>
</evidence>